<feature type="active site" evidence="4">
    <location>
        <position position="39"/>
    </location>
</feature>
<evidence type="ECO:0000256" key="5">
    <source>
        <dbReference type="SAM" id="MobiDB-lite"/>
    </source>
</evidence>
<keyword evidence="4" id="KW-0145">Chemotaxis</keyword>
<evidence type="ECO:0000256" key="4">
    <source>
        <dbReference type="PROSITE-ProRule" id="PRU00050"/>
    </source>
</evidence>
<dbReference type="GO" id="GO:0006935">
    <property type="term" value="P:chemotaxis"/>
    <property type="evidence" value="ECO:0007669"/>
    <property type="project" value="UniProtKB-UniRule"/>
</dbReference>
<dbReference type="PANTHER" id="PTHR42872:SF6">
    <property type="entry name" value="PROTEIN-GLUTAMATE METHYLESTERASE_PROTEIN-GLUTAMINE GLUTAMINASE"/>
    <property type="match status" value="1"/>
</dbReference>
<dbReference type="GO" id="GO:0008984">
    <property type="term" value="F:protein-glutamate methylesterase activity"/>
    <property type="evidence" value="ECO:0007669"/>
    <property type="project" value="UniProtKB-EC"/>
</dbReference>
<evidence type="ECO:0000256" key="3">
    <source>
        <dbReference type="ARBA" id="ARBA00048267"/>
    </source>
</evidence>
<sequence length="350" mass="37025">MANRDIIVIGGSAGSSDPLRTILAALPRNLEAAVLIIVHIPANSAGIFRLVASASTNLPVKNAEDGDAILPGQVYLAPPNHHLLVIKDRLALGNGPRENLARPSIDSLFRSAALSYGPRTVGVILSGNMNDGASGLATIKQAGGIALVQAPQDAMTPEMPMSALDATPVDLSAASAELAEAIIRFASEPAGQGQPLPASVRIEVEIAAGGWSDTSKIKELADPSPLTCPDCGGVLSEVHSKPLRFRCQIGHAYSAKALIAEQRKSVETAMRVALRIVEERAALVSRMAKDATKANRLGMAEMHEERAREYRKHVDVLRTAILQGMEDKDPHESGSEVIDLEMRAGTKPKS</sequence>
<gene>
    <name evidence="7" type="ORF">GGE60_000948</name>
</gene>
<evidence type="ECO:0000256" key="2">
    <source>
        <dbReference type="ARBA" id="ARBA00039140"/>
    </source>
</evidence>
<feature type="domain" description="CheB-type methylesterase" evidence="6">
    <location>
        <begin position="1"/>
        <end position="189"/>
    </location>
</feature>
<feature type="active site" evidence="4">
    <location>
        <position position="12"/>
    </location>
</feature>
<protein>
    <recommendedName>
        <fullName evidence="2">protein-glutamate methylesterase</fullName>
        <ecNumber evidence="2">3.1.1.61</ecNumber>
    </recommendedName>
</protein>
<comment type="catalytic activity">
    <reaction evidence="3">
        <text>[protein]-L-glutamate 5-O-methyl ester + H2O = L-glutamyl-[protein] + methanol + H(+)</text>
        <dbReference type="Rhea" id="RHEA:23236"/>
        <dbReference type="Rhea" id="RHEA-COMP:10208"/>
        <dbReference type="Rhea" id="RHEA-COMP:10311"/>
        <dbReference type="ChEBI" id="CHEBI:15377"/>
        <dbReference type="ChEBI" id="CHEBI:15378"/>
        <dbReference type="ChEBI" id="CHEBI:17790"/>
        <dbReference type="ChEBI" id="CHEBI:29973"/>
        <dbReference type="ChEBI" id="CHEBI:82795"/>
        <dbReference type="EC" id="3.1.1.61"/>
    </reaction>
</comment>
<dbReference type="GO" id="GO:0005737">
    <property type="term" value="C:cytoplasm"/>
    <property type="evidence" value="ECO:0007669"/>
    <property type="project" value="InterPro"/>
</dbReference>
<dbReference type="EMBL" id="JACIIG010000002">
    <property type="protein sequence ID" value="MBB4566847.1"/>
    <property type="molecule type" value="Genomic_DNA"/>
</dbReference>
<evidence type="ECO:0000313" key="7">
    <source>
        <dbReference type="EMBL" id="MBB4566847.1"/>
    </source>
</evidence>
<dbReference type="PROSITE" id="PS50122">
    <property type="entry name" value="CHEB"/>
    <property type="match status" value="1"/>
</dbReference>
<dbReference type="RefSeq" id="WP_051263918.1">
    <property type="nucleotide sequence ID" value="NZ_JACIIG010000002.1"/>
</dbReference>
<dbReference type="Pfam" id="PF01339">
    <property type="entry name" value="CheB_methylest"/>
    <property type="match status" value="1"/>
</dbReference>
<proteinExistence type="predicted"/>
<feature type="active site" evidence="4">
    <location>
        <position position="131"/>
    </location>
</feature>
<dbReference type="InterPro" id="IPR000673">
    <property type="entry name" value="Sig_transdc_resp-reg_Me-estase"/>
</dbReference>
<accession>A0A7W6ZRG8</accession>
<dbReference type="GO" id="GO:0000156">
    <property type="term" value="F:phosphorelay response regulator activity"/>
    <property type="evidence" value="ECO:0007669"/>
    <property type="project" value="InterPro"/>
</dbReference>
<evidence type="ECO:0000256" key="1">
    <source>
        <dbReference type="ARBA" id="ARBA00022801"/>
    </source>
</evidence>
<dbReference type="InterPro" id="IPR035909">
    <property type="entry name" value="CheB_C"/>
</dbReference>
<dbReference type="CDD" id="cd16433">
    <property type="entry name" value="CheB"/>
    <property type="match status" value="1"/>
</dbReference>
<feature type="region of interest" description="Disordered" evidence="5">
    <location>
        <begin position="325"/>
        <end position="350"/>
    </location>
</feature>
<dbReference type="Proteomes" id="UP000543836">
    <property type="component" value="Unassembled WGS sequence"/>
</dbReference>
<dbReference type="EC" id="3.1.1.61" evidence="2"/>
<feature type="compositionally biased region" description="Basic and acidic residues" evidence="5">
    <location>
        <begin position="325"/>
        <end position="344"/>
    </location>
</feature>
<comment type="caution">
    <text evidence="7">The sequence shown here is derived from an EMBL/GenBank/DDBJ whole genome shotgun (WGS) entry which is preliminary data.</text>
</comment>
<dbReference type="SUPFAM" id="SSF52738">
    <property type="entry name" value="Methylesterase CheB, C-terminal domain"/>
    <property type="match status" value="1"/>
</dbReference>
<dbReference type="Gene3D" id="3.40.50.180">
    <property type="entry name" value="Methylesterase CheB, C-terminal domain"/>
    <property type="match status" value="1"/>
</dbReference>
<reference evidence="7 8" key="1">
    <citation type="submission" date="2020-08" db="EMBL/GenBank/DDBJ databases">
        <title>Genomic Encyclopedia of Type Strains, Phase IV (KMG-V): Genome sequencing to study the core and pangenomes of soil and plant-associated prokaryotes.</title>
        <authorList>
            <person name="Whitman W."/>
        </authorList>
    </citation>
    <scope>NUCLEOTIDE SEQUENCE [LARGE SCALE GENOMIC DNA]</scope>
    <source>
        <strain evidence="7 8">SEMIA 492</strain>
    </source>
</reference>
<dbReference type="PANTHER" id="PTHR42872">
    <property type="entry name" value="PROTEIN-GLUTAMATE METHYLESTERASE/PROTEIN-GLUTAMINE GLUTAMINASE"/>
    <property type="match status" value="1"/>
</dbReference>
<dbReference type="PIRSF" id="PIRSF036461">
    <property type="entry name" value="Chmtx_methlestr"/>
    <property type="match status" value="1"/>
</dbReference>
<evidence type="ECO:0000313" key="8">
    <source>
        <dbReference type="Proteomes" id="UP000543836"/>
    </source>
</evidence>
<evidence type="ECO:0000259" key="6">
    <source>
        <dbReference type="PROSITE" id="PS50122"/>
    </source>
</evidence>
<keyword evidence="8" id="KW-1185">Reference proteome</keyword>
<organism evidence="7 8">
    <name type="scientific">Rhizobium leucaenae</name>
    <dbReference type="NCBI Taxonomy" id="29450"/>
    <lineage>
        <taxon>Bacteria</taxon>
        <taxon>Pseudomonadati</taxon>
        <taxon>Pseudomonadota</taxon>
        <taxon>Alphaproteobacteria</taxon>
        <taxon>Hyphomicrobiales</taxon>
        <taxon>Rhizobiaceae</taxon>
        <taxon>Rhizobium/Agrobacterium group</taxon>
        <taxon>Rhizobium</taxon>
    </lineage>
</organism>
<dbReference type="InterPro" id="IPR011247">
    <property type="entry name" value="Chemotax_prot-Glu_Me-esterase"/>
</dbReference>
<dbReference type="AlphaFoldDB" id="A0A7W6ZRG8"/>
<dbReference type="OrthoDB" id="9791760at2"/>
<keyword evidence="1 4" id="KW-0378">Hydrolase</keyword>
<name>A0A7W6ZRG8_9HYPH</name>